<dbReference type="Pfam" id="PF18754">
    <property type="entry name" value="Nmad3"/>
    <property type="match status" value="1"/>
</dbReference>
<evidence type="ECO:0000259" key="1">
    <source>
        <dbReference type="Pfam" id="PF18754"/>
    </source>
</evidence>
<gene>
    <name evidence="2" type="ORF">ACFQGB_15395</name>
</gene>
<dbReference type="EMBL" id="JBHSXN010000003">
    <property type="protein sequence ID" value="MFC6954247.1"/>
    <property type="molecule type" value="Genomic_DNA"/>
</dbReference>
<keyword evidence="3" id="KW-1185">Reference proteome</keyword>
<name>A0ABD5VFM7_9EURY</name>
<dbReference type="RefSeq" id="WP_336351201.1">
    <property type="nucleotide sequence ID" value="NZ_JAZAQL010000003.1"/>
</dbReference>
<protein>
    <recommendedName>
        <fullName evidence="1">Nucleotide modification associated domain-containing protein</fullName>
    </recommendedName>
</protein>
<feature type="domain" description="Nucleotide modification associated" evidence="1">
    <location>
        <begin position="3"/>
        <end position="215"/>
    </location>
</feature>
<dbReference type="AlphaFoldDB" id="A0ABD5VFM7"/>
<organism evidence="2 3">
    <name type="scientific">Halorubellus litoreus</name>
    <dbReference type="NCBI Taxonomy" id="755308"/>
    <lineage>
        <taxon>Archaea</taxon>
        <taxon>Methanobacteriati</taxon>
        <taxon>Methanobacteriota</taxon>
        <taxon>Stenosarchaea group</taxon>
        <taxon>Halobacteria</taxon>
        <taxon>Halobacteriales</taxon>
        <taxon>Halorubellaceae</taxon>
        <taxon>Halorubellus</taxon>
    </lineage>
</organism>
<comment type="caution">
    <text evidence="2">The sequence shown here is derived from an EMBL/GenBank/DDBJ whole genome shotgun (WGS) entry which is preliminary data.</text>
</comment>
<accession>A0ABD5VFM7</accession>
<reference evidence="2 3" key="1">
    <citation type="journal article" date="2019" name="Int. J. Syst. Evol. Microbiol.">
        <title>The Global Catalogue of Microorganisms (GCM) 10K type strain sequencing project: providing services to taxonomists for standard genome sequencing and annotation.</title>
        <authorList>
            <consortium name="The Broad Institute Genomics Platform"/>
            <consortium name="The Broad Institute Genome Sequencing Center for Infectious Disease"/>
            <person name="Wu L."/>
            <person name="Ma J."/>
        </authorList>
    </citation>
    <scope>NUCLEOTIDE SEQUENCE [LARGE SCALE GENOMIC DNA]</scope>
    <source>
        <strain evidence="2 3">GX26</strain>
    </source>
</reference>
<sequence length="268" mass="28981">MTVVLCGVGADTGNVRPVPRVDDAGRFEYVPIPEKGATTEPATYGSLPRRHGDGSLASLIDGIRPGSEGDWVTDAADVEDHAVHRDPNLDALTYGEHRPPYVSTLAALDAGDVVAFYGGFRGPENDLKHRYLFGYLTVAASPTVLQPGMDDDAVADVLDSHPENAHARRYAAHGSLYYHDPEFTDRPESVVVVPGREPGGRLDRAVRLSDHRVGPNYYMADDVARVLDPVRGGAHGTHLGGFKPAVECDVDPDRFREFVEARVADATE</sequence>
<proteinExistence type="predicted"/>
<dbReference type="Proteomes" id="UP001596395">
    <property type="component" value="Unassembled WGS sequence"/>
</dbReference>
<dbReference type="InterPro" id="IPR041135">
    <property type="entry name" value="Nmad3"/>
</dbReference>
<evidence type="ECO:0000313" key="3">
    <source>
        <dbReference type="Proteomes" id="UP001596395"/>
    </source>
</evidence>
<evidence type="ECO:0000313" key="2">
    <source>
        <dbReference type="EMBL" id="MFC6954247.1"/>
    </source>
</evidence>